<evidence type="ECO:0000313" key="4">
    <source>
        <dbReference type="Proteomes" id="UP001165190"/>
    </source>
</evidence>
<keyword evidence="4" id="KW-1185">Reference proteome</keyword>
<feature type="chain" id="PRO_5040889469" description="Reverse transcriptase domain-containing protein" evidence="1">
    <location>
        <begin position="27"/>
        <end position="290"/>
    </location>
</feature>
<dbReference type="PROSITE" id="PS50878">
    <property type="entry name" value="RT_POL"/>
    <property type="match status" value="1"/>
</dbReference>
<dbReference type="InterPro" id="IPR000477">
    <property type="entry name" value="RT_dom"/>
</dbReference>
<evidence type="ECO:0000313" key="3">
    <source>
        <dbReference type="EMBL" id="GMJ04823.1"/>
    </source>
</evidence>
<proteinExistence type="predicted"/>
<dbReference type="Proteomes" id="UP001165190">
    <property type="component" value="Unassembled WGS sequence"/>
</dbReference>
<dbReference type="PANTHER" id="PTHR33116:SF75">
    <property type="entry name" value="RIBONUCLEASE H PROTEIN"/>
    <property type="match status" value="1"/>
</dbReference>
<dbReference type="OrthoDB" id="1430937at2759"/>
<dbReference type="AlphaFoldDB" id="A0A9W7MHS1"/>
<dbReference type="EMBL" id="BSYR01000040">
    <property type="protein sequence ID" value="GMJ04823.1"/>
    <property type="molecule type" value="Genomic_DNA"/>
</dbReference>
<dbReference type="Pfam" id="PF00078">
    <property type="entry name" value="RVT_1"/>
    <property type="match status" value="1"/>
</dbReference>
<dbReference type="InterPro" id="IPR043502">
    <property type="entry name" value="DNA/RNA_pol_sf"/>
</dbReference>
<name>A0A9W7MHS1_HIBTR</name>
<keyword evidence="1" id="KW-0732">Signal</keyword>
<comment type="caution">
    <text evidence="3">The sequence shown here is derived from an EMBL/GenBank/DDBJ whole genome shotgun (WGS) entry which is preliminary data.</text>
</comment>
<organism evidence="3 4">
    <name type="scientific">Hibiscus trionum</name>
    <name type="common">Flower of an hour</name>
    <dbReference type="NCBI Taxonomy" id="183268"/>
    <lineage>
        <taxon>Eukaryota</taxon>
        <taxon>Viridiplantae</taxon>
        <taxon>Streptophyta</taxon>
        <taxon>Embryophyta</taxon>
        <taxon>Tracheophyta</taxon>
        <taxon>Spermatophyta</taxon>
        <taxon>Magnoliopsida</taxon>
        <taxon>eudicotyledons</taxon>
        <taxon>Gunneridae</taxon>
        <taxon>Pentapetalae</taxon>
        <taxon>rosids</taxon>
        <taxon>malvids</taxon>
        <taxon>Malvales</taxon>
        <taxon>Malvaceae</taxon>
        <taxon>Malvoideae</taxon>
        <taxon>Hibiscus</taxon>
    </lineage>
</organism>
<feature type="signal peptide" evidence="1">
    <location>
        <begin position="1"/>
        <end position="26"/>
    </location>
</feature>
<evidence type="ECO:0000256" key="1">
    <source>
        <dbReference type="SAM" id="SignalP"/>
    </source>
</evidence>
<reference evidence="3" key="1">
    <citation type="submission" date="2023-05" db="EMBL/GenBank/DDBJ databases">
        <title>Genome and transcriptome analyses reveal genes involved in the formation of fine ridges on petal epidermal cells in Hibiscus trionum.</title>
        <authorList>
            <person name="Koshimizu S."/>
            <person name="Masuda S."/>
            <person name="Ishii T."/>
            <person name="Shirasu K."/>
            <person name="Hoshino A."/>
            <person name="Arita M."/>
        </authorList>
    </citation>
    <scope>NUCLEOTIDE SEQUENCE</scope>
    <source>
        <strain evidence="3">Hamamatsu line</strain>
    </source>
</reference>
<evidence type="ECO:0000259" key="2">
    <source>
        <dbReference type="PROSITE" id="PS50878"/>
    </source>
</evidence>
<gene>
    <name evidence="3" type="ORF">HRI_004151500</name>
</gene>
<feature type="domain" description="Reverse transcriptase" evidence="2">
    <location>
        <begin position="1"/>
        <end position="137"/>
    </location>
</feature>
<dbReference type="PANTHER" id="PTHR33116">
    <property type="entry name" value="REVERSE TRANSCRIPTASE ZINC-BINDING DOMAIN-CONTAINING PROTEIN-RELATED-RELATED"/>
    <property type="match status" value="1"/>
</dbReference>
<protein>
    <recommendedName>
        <fullName evidence="2">Reverse transcriptase domain-containing protein</fullName>
    </recommendedName>
</protein>
<accession>A0A9W7MHS1</accession>
<sequence length="290" mass="33196">MGFGVRWRRWINLCISTALISVNVNGNQSKLFSMKRGLRQGCPLSPLLFNIVSEALSSLIHKAVKLEIIEGVHVGSAGFKISHIQFADDLIIFSKGNRENVINIKRILRIFELASGLSLNSKKTSVSRISVEQGCSIAERICLVRSVLSNLPIYFLSYFQMSISVADKLNKLSAQFIWGPNSSKPIRWVKWDNMTKPSEVGGLGIVDAKLKNRAMLNKWVWRFSQEPYYLWRKVINSKYEYPENMLLPENGVERKHSWVWRNIMRSLHNQEDAFTKNIAYNLGDGRSVNF</sequence>
<dbReference type="SUPFAM" id="SSF56672">
    <property type="entry name" value="DNA/RNA polymerases"/>
    <property type="match status" value="1"/>
</dbReference>